<name>A0A1I0WC35_9BACT</name>
<evidence type="ECO:0000256" key="2">
    <source>
        <dbReference type="ARBA" id="ARBA00022676"/>
    </source>
</evidence>
<dbReference type="STRING" id="237018.SAMN04489723_10223"/>
<keyword evidence="3 6" id="KW-0808">Transferase</keyword>
<dbReference type="InterPro" id="IPR001173">
    <property type="entry name" value="Glyco_trans_2-like"/>
</dbReference>
<dbReference type="RefSeq" id="WP_092894597.1">
    <property type="nucleotide sequence ID" value="NZ_FOKK01000002.1"/>
</dbReference>
<sequence length="376" mass="42901">MLSFYLIWSLSYFTLLWWVSRFWLKMEDLPLFQAFSPRVTLLIPFRNEKENALSLCRNINQLGYPSIEVLLLDDHSVDGSLQLLEQYFKENQNVKVLQSPNDGKKSALEFGVKMASGEIVLCSDADCHFPKDWVEHMVLPFQDPKIQLVAGAVIVEVKGRFLDAFQALDWASILLMTKYSFAKKEPLMCSGANLAYRKTAFEKVRGYEGNRDFASGDDEFLLKKIHKMYGTDACTYLTSPDILVTTNPESTWSSLINQRIRWASKWKAHFSLSHAMTAALLFMIQMIWVGSFYLISLGGKGILAFGLVWLIKVFAEKISLSKVLKNFNRLQRNLSIIQTSFVHPFYVLRVGIGALNGKFTWKGRGNGRSVNLESEN</sequence>
<feature type="transmembrane region" description="Helical" evidence="4">
    <location>
        <begin position="6"/>
        <end position="24"/>
    </location>
</feature>
<evidence type="ECO:0000313" key="7">
    <source>
        <dbReference type="Proteomes" id="UP000198790"/>
    </source>
</evidence>
<gene>
    <name evidence="6" type="ORF">SAMN04489723_10223</name>
</gene>
<dbReference type="GO" id="GO:0016757">
    <property type="term" value="F:glycosyltransferase activity"/>
    <property type="evidence" value="ECO:0007669"/>
    <property type="project" value="UniProtKB-KW"/>
</dbReference>
<keyword evidence="7" id="KW-1185">Reference proteome</keyword>
<accession>A0A1I0WC35</accession>
<evidence type="ECO:0000256" key="3">
    <source>
        <dbReference type="ARBA" id="ARBA00022679"/>
    </source>
</evidence>
<dbReference type="AlphaFoldDB" id="A0A1I0WC35"/>
<dbReference type="PANTHER" id="PTHR43630:SF1">
    <property type="entry name" value="POLY-BETA-1,6-N-ACETYL-D-GLUCOSAMINE SYNTHASE"/>
    <property type="match status" value="1"/>
</dbReference>
<feature type="domain" description="Glycosyltransferase 2-like" evidence="5">
    <location>
        <begin position="41"/>
        <end position="204"/>
    </location>
</feature>
<evidence type="ECO:0000256" key="1">
    <source>
        <dbReference type="ARBA" id="ARBA00006739"/>
    </source>
</evidence>
<dbReference type="InterPro" id="IPR029044">
    <property type="entry name" value="Nucleotide-diphossugar_trans"/>
</dbReference>
<keyword evidence="4" id="KW-1133">Transmembrane helix</keyword>
<reference evidence="6 7" key="1">
    <citation type="submission" date="2016-10" db="EMBL/GenBank/DDBJ databases">
        <authorList>
            <person name="de Groot N.N."/>
        </authorList>
    </citation>
    <scope>NUCLEOTIDE SEQUENCE [LARGE SCALE GENOMIC DNA]</scope>
    <source>
        <strain evidence="6 7">DSM 23399</strain>
    </source>
</reference>
<proteinExistence type="inferred from homology"/>
<dbReference type="Pfam" id="PF00535">
    <property type="entry name" value="Glycos_transf_2"/>
    <property type="match status" value="1"/>
</dbReference>
<feature type="transmembrane region" description="Helical" evidence="4">
    <location>
        <begin position="268"/>
        <end position="288"/>
    </location>
</feature>
<evidence type="ECO:0000259" key="5">
    <source>
        <dbReference type="Pfam" id="PF00535"/>
    </source>
</evidence>
<keyword evidence="4" id="KW-0812">Transmembrane</keyword>
<dbReference type="EMBL" id="FOKK01000002">
    <property type="protein sequence ID" value="SFA85770.1"/>
    <property type="molecule type" value="Genomic_DNA"/>
</dbReference>
<protein>
    <submittedName>
        <fullName evidence="6">Glycosyltransferase, catalytic subunit of cellulose synthase and poly-beta-1,6-N-acetylglucosamine synthase</fullName>
    </submittedName>
</protein>
<feature type="transmembrane region" description="Helical" evidence="4">
    <location>
        <begin position="294"/>
        <end position="315"/>
    </location>
</feature>
<keyword evidence="4" id="KW-0472">Membrane</keyword>
<dbReference type="PANTHER" id="PTHR43630">
    <property type="entry name" value="POLY-BETA-1,6-N-ACETYL-D-GLUCOSAMINE SYNTHASE"/>
    <property type="match status" value="1"/>
</dbReference>
<dbReference type="Gene3D" id="3.90.550.10">
    <property type="entry name" value="Spore Coat Polysaccharide Biosynthesis Protein SpsA, Chain A"/>
    <property type="match status" value="1"/>
</dbReference>
<organism evidence="6 7">
    <name type="scientific">Algoriphagus aquimarinus</name>
    <dbReference type="NCBI Taxonomy" id="237018"/>
    <lineage>
        <taxon>Bacteria</taxon>
        <taxon>Pseudomonadati</taxon>
        <taxon>Bacteroidota</taxon>
        <taxon>Cytophagia</taxon>
        <taxon>Cytophagales</taxon>
        <taxon>Cyclobacteriaceae</taxon>
        <taxon>Algoriphagus</taxon>
    </lineage>
</organism>
<dbReference type="OrthoDB" id="9805625at2"/>
<dbReference type="SUPFAM" id="SSF53448">
    <property type="entry name" value="Nucleotide-diphospho-sugar transferases"/>
    <property type="match status" value="1"/>
</dbReference>
<evidence type="ECO:0000313" key="6">
    <source>
        <dbReference type="EMBL" id="SFA85770.1"/>
    </source>
</evidence>
<keyword evidence="2" id="KW-0328">Glycosyltransferase</keyword>
<comment type="similarity">
    <text evidence="1">Belongs to the glycosyltransferase 2 family.</text>
</comment>
<evidence type="ECO:0000256" key="4">
    <source>
        <dbReference type="SAM" id="Phobius"/>
    </source>
</evidence>
<dbReference type="Proteomes" id="UP000198790">
    <property type="component" value="Unassembled WGS sequence"/>
</dbReference>